<dbReference type="InterPro" id="IPR000524">
    <property type="entry name" value="Tscrpt_reg_HTH_GntR"/>
</dbReference>
<dbReference type="EMBL" id="JBHSBC010000014">
    <property type="protein sequence ID" value="MFC3981553.1"/>
    <property type="molecule type" value="Genomic_DNA"/>
</dbReference>
<dbReference type="SMART" id="SM00866">
    <property type="entry name" value="UTRA"/>
    <property type="match status" value="1"/>
</dbReference>
<keyword evidence="3" id="KW-0804">Transcription</keyword>
<keyword evidence="6" id="KW-1185">Reference proteome</keyword>
<evidence type="ECO:0000256" key="3">
    <source>
        <dbReference type="ARBA" id="ARBA00023163"/>
    </source>
</evidence>
<feature type="domain" description="HTH gntR-type" evidence="4">
    <location>
        <begin position="6"/>
        <end position="74"/>
    </location>
</feature>
<dbReference type="Gene3D" id="1.10.10.10">
    <property type="entry name" value="Winged helix-like DNA-binding domain superfamily/Winged helix DNA-binding domain"/>
    <property type="match status" value="1"/>
</dbReference>
<dbReference type="PANTHER" id="PTHR44846:SF17">
    <property type="entry name" value="GNTR-FAMILY TRANSCRIPTIONAL REGULATOR"/>
    <property type="match status" value="1"/>
</dbReference>
<protein>
    <submittedName>
        <fullName evidence="5">GntR family transcriptional regulator</fullName>
    </submittedName>
</protein>
<name>A0ABV8EYS5_9ACTN</name>
<dbReference type="Pfam" id="PF00392">
    <property type="entry name" value="GntR"/>
    <property type="match status" value="1"/>
</dbReference>
<dbReference type="RefSeq" id="WP_352008519.1">
    <property type="nucleotide sequence ID" value="NZ_JBHSBC010000014.1"/>
</dbReference>
<keyword evidence="2" id="KW-0238">DNA-binding</keyword>
<dbReference type="SMART" id="SM00345">
    <property type="entry name" value="HTH_GNTR"/>
    <property type="match status" value="1"/>
</dbReference>
<dbReference type="PROSITE" id="PS50949">
    <property type="entry name" value="HTH_GNTR"/>
    <property type="match status" value="1"/>
</dbReference>
<gene>
    <name evidence="5" type="ORF">ACFOYY_15540</name>
</gene>
<comment type="caution">
    <text evidence="5">The sequence shown here is derived from an EMBL/GenBank/DDBJ whole genome shotgun (WGS) entry which is preliminary data.</text>
</comment>
<evidence type="ECO:0000313" key="6">
    <source>
        <dbReference type="Proteomes" id="UP001595698"/>
    </source>
</evidence>
<dbReference type="PANTHER" id="PTHR44846">
    <property type="entry name" value="MANNOSYL-D-GLYCERATE TRANSPORT/METABOLISM SYSTEM REPRESSOR MNGR-RELATED"/>
    <property type="match status" value="1"/>
</dbReference>
<accession>A0ABV8EYS5</accession>
<dbReference type="InterPro" id="IPR011663">
    <property type="entry name" value="UTRA"/>
</dbReference>
<evidence type="ECO:0000259" key="4">
    <source>
        <dbReference type="PROSITE" id="PS50949"/>
    </source>
</evidence>
<proteinExistence type="predicted"/>
<dbReference type="InterPro" id="IPR036388">
    <property type="entry name" value="WH-like_DNA-bd_sf"/>
</dbReference>
<dbReference type="SUPFAM" id="SSF46785">
    <property type="entry name" value="Winged helix' DNA-binding domain"/>
    <property type="match status" value="1"/>
</dbReference>
<sequence>MKPDTRDQSERIAADLRAQIMAGQIPPGAQLPSIPALAAKRGVSTTAVQTAWRILKAEGYLVSETGKGVFVRDRHQFTVNAAAYFDPAERGVKYKLLDVAEVTAPADVAAALGEERAVLRRRLTLRQDEPVELSWSYYPVSLAAGTPLAGRGKIRGGAPQVLHDLGYPEREFVDRLSVRPPTTEEAEALDIPQGVPVLRQFRTVYSADERPVEVSVIIKPGHLYELSYRQSVSMDDRK</sequence>
<dbReference type="InterPro" id="IPR050679">
    <property type="entry name" value="Bact_HTH_transcr_reg"/>
</dbReference>
<dbReference type="InterPro" id="IPR036390">
    <property type="entry name" value="WH_DNA-bd_sf"/>
</dbReference>
<dbReference type="SUPFAM" id="SSF64288">
    <property type="entry name" value="Chorismate lyase-like"/>
    <property type="match status" value="1"/>
</dbReference>
<dbReference type="Gene3D" id="3.40.1410.10">
    <property type="entry name" value="Chorismate lyase-like"/>
    <property type="match status" value="1"/>
</dbReference>
<organism evidence="5 6">
    <name type="scientific">Streptosporangium jomthongense</name>
    <dbReference type="NCBI Taxonomy" id="1193683"/>
    <lineage>
        <taxon>Bacteria</taxon>
        <taxon>Bacillati</taxon>
        <taxon>Actinomycetota</taxon>
        <taxon>Actinomycetes</taxon>
        <taxon>Streptosporangiales</taxon>
        <taxon>Streptosporangiaceae</taxon>
        <taxon>Streptosporangium</taxon>
    </lineage>
</organism>
<dbReference type="InterPro" id="IPR028978">
    <property type="entry name" value="Chorismate_lyase_/UTRA_dom_sf"/>
</dbReference>
<dbReference type="CDD" id="cd07377">
    <property type="entry name" value="WHTH_GntR"/>
    <property type="match status" value="1"/>
</dbReference>
<keyword evidence="1" id="KW-0805">Transcription regulation</keyword>
<dbReference type="Proteomes" id="UP001595698">
    <property type="component" value="Unassembled WGS sequence"/>
</dbReference>
<reference evidence="6" key="1">
    <citation type="journal article" date="2019" name="Int. J. Syst. Evol. Microbiol.">
        <title>The Global Catalogue of Microorganisms (GCM) 10K type strain sequencing project: providing services to taxonomists for standard genome sequencing and annotation.</title>
        <authorList>
            <consortium name="The Broad Institute Genomics Platform"/>
            <consortium name="The Broad Institute Genome Sequencing Center for Infectious Disease"/>
            <person name="Wu L."/>
            <person name="Ma J."/>
        </authorList>
    </citation>
    <scope>NUCLEOTIDE SEQUENCE [LARGE SCALE GENOMIC DNA]</scope>
    <source>
        <strain evidence="6">TBRC 7912</strain>
    </source>
</reference>
<evidence type="ECO:0000256" key="2">
    <source>
        <dbReference type="ARBA" id="ARBA00023125"/>
    </source>
</evidence>
<evidence type="ECO:0000256" key="1">
    <source>
        <dbReference type="ARBA" id="ARBA00023015"/>
    </source>
</evidence>
<dbReference type="Pfam" id="PF07702">
    <property type="entry name" value="UTRA"/>
    <property type="match status" value="1"/>
</dbReference>
<evidence type="ECO:0000313" key="5">
    <source>
        <dbReference type="EMBL" id="MFC3981553.1"/>
    </source>
</evidence>